<protein>
    <submittedName>
        <fullName evidence="1">Uncharacterized protein</fullName>
    </submittedName>
</protein>
<proteinExistence type="predicted"/>
<sequence>MPSCTQLARVADRSPLLLPLRVETEDETKVFCTVVKIRPTLVHFLADGRVSCVIRSKVPIVDVADFSGTHSPGESRRLLVAVADGNVWIATLPVQLQSLVGAGLTELVLERSSCEEVQWLYHLPGVQSVQHIQAGLTSFTLMRSVVTPSTLIVGTRRSSASKLQTYQSLELIDLEGEQSMCSICLNSQESRETKLLQSLFPEVASYAGVVAILQGDLDGSVRLSLIRHSYNEKDGTKVSTICSGTLFQLNQPVQMIIPFTSSPCSLSPSTKATSVVLEFDALLLLGSRGRVKAVLSRRGCSVDTVSGPTKKLDFRQAIQSLVFVSSLGAFVLCSNGSAFVFRSTAVLMNLDLEDSKAMCNDHAIHVEKMNFRPGIVRLATHGIVQSMSILFVSGRVVTMDESSLCENISSVLPPLERGQKGLIESTSGSRVRHLLHRIALTSTESSALRVRSSQIDNQLKTLHSALESLQLVKAQGVENVIKCEVGASVAEIGTYLDRRTVKLVCRLHFVNDKVIASLDEWWLCMYVRTRECAVTAYSFPLNDVLTRQGQSIMLDPETIAQQDQGCLWVSCAMMFCPTGDLCPETKHSEAAQFRPISPDIPSFAVPLLHDRIPLAQLSRPVEEETSASQVSIHSTFHQNHEAFMPVGRTGNGSNTSSSVLRGGVQWFAALADHAQKSASFASLWSKIAPPHAPSFELTPPSRFVISIPAFFEAEGEDEDIEDIDEDLEEVRVERIVLFLRRVFNLHGDEVPRLHRSCRSQHGKFWTVLQSISGSLVLLRFIPSKNDQRSVDLTIQCSDLADLSAIRALILEAIDDETERKTSAGELVVDMGEILDPIATLDNLLEELTRRTITSIVNPHSAVCTDEVLHALSQLAHLETHTLTLYWKTRSQRTKKPSHKNTYP</sequence>
<dbReference type="EMBL" id="CAKLBY020000016">
    <property type="protein sequence ID" value="CAK7900094.1"/>
    <property type="molecule type" value="Genomic_DNA"/>
</dbReference>
<dbReference type="AlphaFoldDB" id="A0AAV1T331"/>
<comment type="caution">
    <text evidence="1">The sequence shown here is derived from an EMBL/GenBank/DDBJ whole genome shotgun (WGS) entry which is preliminary data.</text>
</comment>
<organism evidence="1 2">
    <name type="scientific">Peronospora matthiolae</name>
    <dbReference type="NCBI Taxonomy" id="2874970"/>
    <lineage>
        <taxon>Eukaryota</taxon>
        <taxon>Sar</taxon>
        <taxon>Stramenopiles</taxon>
        <taxon>Oomycota</taxon>
        <taxon>Peronosporomycetes</taxon>
        <taxon>Peronosporales</taxon>
        <taxon>Peronosporaceae</taxon>
        <taxon>Peronospora</taxon>
    </lineage>
</organism>
<dbReference type="Proteomes" id="UP001162060">
    <property type="component" value="Unassembled WGS sequence"/>
</dbReference>
<evidence type="ECO:0000313" key="1">
    <source>
        <dbReference type="EMBL" id="CAK7900094.1"/>
    </source>
</evidence>
<name>A0AAV1T331_9STRA</name>
<accession>A0AAV1T331</accession>
<reference evidence="1" key="1">
    <citation type="submission" date="2024-01" db="EMBL/GenBank/DDBJ databases">
        <authorList>
            <person name="Webb A."/>
        </authorList>
    </citation>
    <scope>NUCLEOTIDE SEQUENCE</scope>
    <source>
        <strain evidence="1">Pm1</strain>
    </source>
</reference>
<gene>
    <name evidence="1" type="ORF">PM001_LOCUS2004</name>
</gene>
<evidence type="ECO:0000313" key="2">
    <source>
        <dbReference type="Proteomes" id="UP001162060"/>
    </source>
</evidence>